<evidence type="ECO:0000259" key="1">
    <source>
        <dbReference type="Pfam" id="PF00291"/>
    </source>
</evidence>
<dbReference type="GO" id="GO:0019344">
    <property type="term" value="P:cysteine biosynthetic process"/>
    <property type="evidence" value="ECO:0007669"/>
    <property type="project" value="UniProtKB-ARBA"/>
</dbReference>
<reference evidence="2 3" key="1">
    <citation type="submission" date="2013-12" db="EMBL/GenBank/DDBJ databases">
        <title>Draft genome of the parsitic nematode Ancylostoma duodenale.</title>
        <authorList>
            <person name="Mitreva M."/>
        </authorList>
    </citation>
    <scope>NUCLEOTIDE SEQUENCE [LARGE SCALE GENOMIC DNA]</scope>
    <source>
        <strain evidence="2 3">Zhejiang</strain>
    </source>
</reference>
<dbReference type="EMBL" id="KN733732">
    <property type="protein sequence ID" value="KIH57941.1"/>
    <property type="molecule type" value="Genomic_DNA"/>
</dbReference>
<dbReference type="AlphaFoldDB" id="A0A0C2GLK0"/>
<dbReference type="InterPro" id="IPR036052">
    <property type="entry name" value="TrpB-like_PALP_sf"/>
</dbReference>
<dbReference type="OrthoDB" id="10259545at2759"/>
<dbReference type="SUPFAM" id="SSF53686">
    <property type="entry name" value="Tryptophan synthase beta subunit-like PLP-dependent enzymes"/>
    <property type="match status" value="1"/>
</dbReference>
<keyword evidence="3" id="KW-1185">Reference proteome</keyword>
<protein>
    <recommendedName>
        <fullName evidence="1">Tryptophan synthase beta chain-like PALP domain-containing protein</fullName>
    </recommendedName>
</protein>
<sequence>MGHTPLIKFQPREFPNADIFFKDETKTKTRSLKHRFAWALVLWAIIDGKVNSNSSIYDSTSGNTGASEAYMCKLVGLPYVAVVAKELEQEKINQITNHGGKIVKVEASLRNSHAKKLVRRNNGFFMNQFGNAEHAEEFHESE</sequence>
<organism evidence="2 3">
    <name type="scientific">Ancylostoma duodenale</name>
    <dbReference type="NCBI Taxonomy" id="51022"/>
    <lineage>
        <taxon>Eukaryota</taxon>
        <taxon>Metazoa</taxon>
        <taxon>Ecdysozoa</taxon>
        <taxon>Nematoda</taxon>
        <taxon>Chromadorea</taxon>
        <taxon>Rhabditida</taxon>
        <taxon>Rhabditina</taxon>
        <taxon>Rhabditomorpha</taxon>
        <taxon>Strongyloidea</taxon>
        <taxon>Ancylostomatidae</taxon>
        <taxon>Ancylostomatinae</taxon>
        <taxon>Ancylostoma</taxon>
    </lineage>
</organism>
<accession>A0A0C2GLK0</accession>
<dbReference type="FunFam" id="3.40.50.1100:FF:000101">
    <property type="entry name" value="Putative pyridoxal-phosphate dependent protein F13B12.4"/>
    <property type="match status" value="1"/>
</dbReference>
<dbReference type="Proteomes" id="UP000054047">
    <property type="component" value="Unassembled WGS sequence"/>
</dbReference>
<dbReference type="Pfam" id="PF00291">
    <property type="entry name" value="PALP"/>
    <property type="match status" value="1"/>
</dbReference>
<evidence type="ECO:0000313" key="2">
    <source>
        <dbReference type="EMBL" id="KIH57941.1"/>
    </source>
</evidence>
<name>A0A0C2GLK0_9BILA</name>
<dbReference type="PANTHER" id="PTHR10314">
    <property type="entry name" value="CYSTATHIONINE BETA-SYNTHASE"/>
    <property type="match status" value="1"/>
</dbReference>
<feature type="domain" description="Tryptophan synthase beta chain-like PALP" evidence="1">
    <location>
        <begin position="2"/>
        <end position="137"/>
    </location>
</feature>
<dbReference type="InterPro" id="IPR001926">
    <property type="entry name" value="TrpB-like_PALP"/>
</dbReference>
<dbReference type="InterPro" id="IPR050214">
    <property type="entry name" value="Cys_Synth/Cystath_Beta-Synth"/>
</dbReference>
<evidence type="ECO:0000313" key="3">
    <source>
        <dbReference type="Proteomes" id="UP000054047"/>
    </source>
</evidence>
<dbReference type="Gene3D" id="3.40.50.1100">
    <property type="match status" value="2"/>
</dbReference>
<proteinExistence type="predicted"/>
<gene>
    <name evidence="2" type="ORF">ANCDUO_11864</name>
</gene>